<keyword evidence="3" id="KW-1185">Reference proteome</keyword>
<comment type="caution">
    <text evidence="2">The sequence shown here is derived from an EMBL/GenBank/DDBJ whole genome shotgun (WGS) entry which is preliminary data.</text>
</comment>
<reference evidence="2 3" key="1">
    <citation type="submission" date="2021-08" db="EMBL/GenBank/DDBJ databases">
        <authorList>
            <person name="Peeters C."/>
        </authorList>
    </citation>
    <scope>NUCLEOTIDE SEQUENCE [LARGE SCALE GENOMIC DNA]</scope>
    <source>
        <strain evidence="2 3">LMG 32289</strain>
    </source>
</reference>
<evidence type="ECO:0000256" key="1">
    <source>
        <dbReference type="SAM" id="SignalP"/>
    </source>
</evidence>
<evidence type="ECO:0000313" key="2">
    <source>
        <dbReference type="EMBL" id="CAG9173227.1"/>
    </source>
</evidence>
<dbReference type="Proteomes" id="UP000706525">
    <property type="component" value="Unassembled WGS sequence"/>
</dbReference>
<name>A0ABM8X072_9BURK</name>
<proteinExistence type="predicted"/>
<protein>
    <recommendedName>
        <fullName evidence="4">DUF1120 domain-containing protein</fullName>
    </recommendedName>
</protein>
<evidence type="ECO:0000313" key="3">
    <source>
        <dbReference type="Proteomes" id="UP000706525"/>
    </source>
</evidence>
<feature type="chain" id="PRO_5045940550" description="DUF1120 domain-containing protein" evidence="1">
    <location>
        <begin position="29"/>
        <end position="211"/>
    </location>
</feature>
<dbReference type="RefSeq" id="WP_223989112.1">
    <property type="nucleotide sequence ID" value="NZ_CAJZAG010000005.1"/>
</dbReference>
<accession>A0ABM8X072</accession>
<gene>
    <name evidence="2" type="ORF">LMG32289_02802</name>
</gene>
<feature type="signal peptide" evidence="1">
    <location>
        <begin position="1"/>
        <end position="28"/>
    </location>
</feature>
<keyword evidence="1" id="KW-0732">Signal</keyword>
<organism evidence="2 3">
    <name type="scientific">Cupriavidus pampae</name>
    <dbReference type="NCBI Taxonomy" id="659251"/>
    <lineage>
        <taxon>Bacteria</taxon>
        <taxon>Pseudomonadati</taxon>
        <taxon>Pseudomonadota</taxon>
        <taxon>Betaproteobacteria</taxon>
        <taxon>Burkholderiales</taxon>
        <taxon>Burkholderiaceae</taxon>
        <taxon>Cupriavidus</taxon>
    </lineage>
</organism>
<dbReference type="EMBL" id="CAJZAG010000005">
    <property type="protein sequence ID" value="CAG9173227.1"/>
    <property type="molecule type" value="Genomic_DNA"/>
</dbReference>
<evidence type="ECO:0008006" key="4">
    <source>
        <dbReference type="Google" id="ProtNLM"/>
    </source>
</evidence>
<sequence>MTRENTVRASMRVMMMAASFGAMHVAMAQAPRPHGPSAPAVPMVVAPPAERCQLMVSEARVDYGTTTRYRLESNGTDMSLGKRRMTMNVTCSSASTLGIVFRAPSLGTDYIFGNIGGKSGKVTLQMSEAQIDGVPAQLGNAISAGTLPAAIGGTARFTPGQAIVPVIDGRPAQGTRFSATVDIDPVVPRGDNQVSSPTPLESNGAFQVLWR</sequence>